<dbReference type="OrthoDB" id="3239660at2"/>
<keyword evidence="1" id="KW-0732">Signal</keyword>
<dbReference type="Proteomes" id="UP000218399">
    <property type="component" value="Unassembled WGS sequence"/>
</dbReference>
<dbReference type="RefSeq" id="WP_157908701.1">
    <property type="nucleotide sequence ID" value="NZ_MVOH01000013.1"/>
</dbReference>
<accession>A0A2A2EF38</accession>
<dbReference type="EMBL" id="MVOH01000013">
    <property type="protein sequence ID" value="PAU67600.1"/>
    <property type="molecule type" value="Genomic_DNA"/>
</dbReference>
<feature type="chain" id="PRO_5038859037" evidence="1">
    <location>
        <begin position="21"/>
        <end position="53"/>
    </location>
</feature>
<gene>
    <name evidence="2" type="ORF">B1526_1072</name>
</gene>
<comment type="caution">
    <text evidence="2">The sequence shown here is derived from an EMBL/GenBank/DDBJ whole genome shotgun (WGS) entry which is preliminary data.</text>
</comment>
<reference evidence="2 3" key="1">
    <citation type="journal article" date="2017" name="ISME J.">
        <title>Unveiling bifidobacterial biogeography across the mammalian branch of the tree of life.</title>
        <authorList>
            <person name="Milani C."/>
            <person name="Mangifesta M."/>
            <person name="Mancabelli L."/>
            <person name="Lugli G.A."/>
            <person name="James K."/>
            <person name="Duranti S."/>
            <person name="Turroni F."/>
            <person name="Ferrario C."/>
            <person name="Ossiprandi M.C."/>
            <person name="van Sinderen D."/>
            <person name="Ventura M."/>
        </authorList>
    </citation>
    <scope>NUCLEOTIDE SEQUENCE [LARGE SCALE GENOMIC DNA]</scope>
    <source>
        <strain evidence="3">Ham19E</strain>
    </source>
</reference>
<keyword evidence="3" id="KW-1185">Reference proteome</keyword>
<name>A0A2A2EF38_9BIFI</name>
<evidence type="ECO:0000256" key="1">
    <source>
        <dbReference type="SAM" id="SignalP"/>
    </source>
</evidence>
<feature type="signal peptide" evidence="1">
    <location>
        <begin position="1"/>
        <end position="20"/>
    </location>
</feature>
<protein>
    <submittedName>
        <fullName evidence="2">Uncharacterized protein</fullName>
    </submittedName>
</protein>
<proteinExistence type="predicted"/>
<sequence length="53" mass="5318">MSITSIIASLGLVCSLQAVPAASMRIDTTGVAAPAAAASTRDCNAVMHWLGLC</sequence>
<evidence type="ECO:0000313" key="2">
    <source>
        <dbReference type="EMBL" id="PAU67600.1"/>
    </source>
</evidence>
<organism evidence="2 3">
    <name type="scientific">Bifidobacterium criceti</name>
    <dbReference type="NCBI Taxonomy" id="1960969"/>
    <lineage>
        <taxon>Bacteria</taxon>
        <taxon>Bacillati</taxon>
        <taxon>Actinomycetota</taxon>
        <taxon>Actinomycetes</taxon>
        <taxon>Bifidobacteriales</taxon>
        <taxon>Bifidobacteriaceae</taxon>
        <taxon>Bifidobacterium</taxon>
    </lineage>
</organism>
<evidence type="ECO:0000313" key="3">
    <source>
        <dbReference type="Proteomes" id="UP000218399"/>
    </source>
</evidence>
<dbReference type="AlphaFoldDB" id="A0A2A2EF38"/>